<evidence type="ECO:0000256" key="9">
    <source>
        <dbReference type="ARBA" id="ARBA00022840"/>
    </source>
</evidence>
<comment type="subcellular location">
    <subcellularLocation>
        <location evidence="1">Host nucleus</location>
    </subcellularLocation>
</comment>
<keyword evidence="7 15" id="KW-0378">Hydrolase</keyword>
<dbReference type="InterPro" id="IPR014015">
    <property type="entry name" value="Helicase_SF3_DNA-vir"/>
</dbReference>
<evidence type="ECO:0000256" key="10">
    <source>
        <dbReference type="ARBA" id="ARBA00023125"/>
    </source>
</evidence>
<dbReference type="SUPFAM" id="SSF52540">
    <property type="entry name" value="P-loop containing nucleoside triphosphate hydrolases"/>
    <property type="match status" value="1"/>
</dbReference>
<evidence type="ECO:0000256" key="14">
    <source>
        <dbReference type="ARBA" id="ARBA00093297"/>
    </source>
</evidence>
<dbReference type="GO" id="GO:0043138">
    <property type="term" value="F:3'-5' DNA helicase activity"/>
    <property type="evidence" value="ECO:0007669"/>
    <property type="project" value="UniProtKB-EC"/>
</dbReference>
<accession>A0A223FRD3</accession>
<evidence type="ECO:0000256" key="6">
    <source>
        <dbReference type="ARBA" id="ARBA00022741"/>
    </source>
</evidence>
<feature type="region of interest" description="Disordered" evidence="16">
    <location>
        <begin position="119"/>
        <end position="153"/>
    </location>
</feature>
<evidence type="ECO:0000259" key="17">
    <source>
        <dbReference type="PROSITE" id="PS51206"/>
    </source>
</evidence>
<keyword evidence="5 15" id="KW-0235">DNA replication</keyword>
<dbReference type="GO" id="GO:0006260">
    <property type="term" value="P:DNA replication"/>
    <property type="evidence" value="ECO:0007669"/>
    <property type="project" value="UniProtKB-KW"/>
</dbReference>
<evidence type="ECO:0000256" key="7">
    <source>
        <dbReference type="ARBA" id="ARBA00022801"/>
    </source>
</evidence>
<keyword evidence="11" id="KW-0413">Isomerase</keyword>
<evidence type="ECO:0000256" key="16">
    <source>
        <dbReference type="SAM" id="MobiDB-lite"/>
    </source>
</evidence>
<evidence type="ECO:0000256" key="1">
    <source>
        <dbReference type="ARBA" id="ARBA00004147"/>
    </source>
</evidence>
<evidence type="ECO:0000256" key="4">
    <source>
        <dbReference type="ARBA" id="ARBA00022562"/>
    </source>
</evidence>
<dbReference type="GO" id="GO:0016887">
    <property type="term" value="F:ATP hydrolysis activity"/>
    <property type="evidence" value="ECO:0007669"/>
    <property type="project" value="RHEA"/>
</dbReference>
<dbReference type="EMBL" id="KY853656">
    <property type="protein sequence ID" value="AST11846.1"/>
    <property type="molecule type" value="Genomic_DNA"/>
</dbReference>
<proteinExistence type="inferred from homology"/>
<dbReference type="GO" id="GO:0003677">
    <property type="term" value="F:DNA binding"/>
    <property type="evidence" value="ECO:0007669"/>
    <property type="project" value="UniProtKB-KW"/>
</dbReference>
<dbReference type="Proteomes" id="UP000217300">
    <property type="component" value="Segment"/>
</dbReference>
<dbReference type="KEGG" id="vg:33865844"/>
<evidence type="ECO:0000313" key="18">
    <source>
        <dbReference type="EMBL" id="AST11846.1"/>
    </source>
</evidence>
<keyword evidence="2 15" id="KW-0244">Early protein</keyword>
<dbReference type="InterPro" id="IPR027417">
    <property type="entry name" value="P-loop_NTPase"/>
</dbReference>
<comment type="function">
    <text evidence="14">ATP-dependent DNA 3'-5' helicase required for initiation of viral DNA replication. It forms a complex with the viral E2 protein. The E1-E2 complex binds to the replication origin which contains binding sites for both proteins. During the initial step, a dimer of E1 interacts with a dimer of protein E2 leading to a complex that binds the viral origin of replication with high specificity. Then, a second dimer of E1 displaces the E2 dimer in an ATP-dependent manner to form the E1 tetramer. Following this, two E1 monomers are added to each half of the site, which results in the formation of two E1 trimers on the viral ori. Subsequently, two hexamers will be created. The double hexamer acts as a bi-directional helicase machinery and unwinds the viral DNA and then recruits the host DNA polymerase to start replication.</text>
</comment>
<dbReference type="Gene3D" id="3.40.1310.10">
    <property type="match status" value="1"/>
</dbReference>
<dbReference type="OrthoDB" id="4795at10239"/>
<keyword evidence="4" id="KW-1048">Host nucleus</keyword>
<dbReference type="PROSITE" id="PS51206">
    <property type="entry name" value="SF3_HELICASE_1"/>
    <property type="match status" value="1"/>
</dbReference>
<keyword evidence="3" id="KW-0597">Phosphoprotein</keyword>
<dbReference type="PIRSF" id="PIRSF003383">
    <property type="entry name" value="Rep_E1_papillomaV"/>
    <property type="match status" value="1"/>
</dbReference>
<dbReference type="Gene3D" id="1.10.10.510">
    <property type="entry name" value="Zinc finger, large T-antigen D1 domain"/>
    <property type="match status" value="1"/>
</dbReference>
<evidence type="ECO:0000256" key="13">
    <source>
        <dbReference type="ARBA" id="ARBA00048988"/>
    </source>
</evidence>
<dbReference type="GeneID" id="33865844"/>
<name>A0A223FRD3_9PAPI</name>
<dbReference type="InterPro" id="IPR014000">
    <property type="entry name" value="PPV_DNA_helicase_E1_N"/>
</dbReference>
<dbReference type="GO" id="GO:0005524">
    <property type="term" value="F:ATP binding"/>
    <property type="evidence" value="ECO:0007669"/>
    <property type="project" value="UniProtKB-KW"/>
</dbReference>
<evidence type="ECO:0000256" key="11">
    <source>
        <dbReference type="ARBA" id="ARBA00023235"/>
    </source>
</evidence>
<evidence type="ECO:0000256" key="3">
    <source>
        <dbReference type="ARBA" id="ARBA00022553"/>
    </source>
</evidence>
<comment type="catalytic activity">
    <reaction evidence="12">
        <text>Couples ATP hydrolysis with the unwinding of duplex DNA by translocating in the 3'-5' direction.</text>
        <dbReference type="EC" id="5.6.2.4"/>
    </reaction>
</comment>
<dbReference type="SUPFAM" id="SSF55464">
    <property type="entry name" value="Origin of replication-binding domain, RBD-like"/>
    <property type="match status" value="1"/>
</dbReference>
<dbReference type="EC" id="5.6.2.4" evidence="15"/>
<comment type="function">
    <text evidence="15">ATP-dependent DNA helicase required for initiation of viral DNA replication. It forms a complex with the viral E2 protein. The E1-E2 complex binds to the replication origin which contains binding sites for both proteins.</text>
</comment>
<dbReference type="Pfam" id="PF00519">
    <property type="entry name" value="PPV_E1_C"/>
    <property type="match status" value="1"/>
</dbReference>
<keyword evidence="6 15" id="KW-0547">Nucleotide-binding</keyword>
<dbReference type="RefSeq" id="YP_009408618.1">
    <property type="nucleotide sequence ID" value="NC_035479.1"/>
</dbReference>
<comment type="similarity">
    <text evidence="15">Belongs to the papillomaviridae E1 protein family.</text>
</comment>
<keyword evidence="9 15" id="KW-0067">ATP-binding</keyword>
<feature type="compositionally biased region" description="Acidic residues" evidence="16">
    <location>
        <begin position="123"/>
        <end position="133"/>
    </location>
</feature>
<organism evidence="18">
    <name type="scientific">Felis catus papillomavirus type 5</name>
    <dbReference type="NCBI Taxonomy" id="2025339"/>
    <lineage>
        <taxon>Viruses</taxon>
        <taxon>Monodnaviria</taxon>
        <taxon>Shotokuvirae</taxon>
        <taxon>Cossaviricota</taxon>
        <taxon>Papovaviricetes</taxon>
        <taxon>Zurhausenvirales</taxon>
        <taxon>Papillomaviridae</taxon>
    </lineage>
</organism>
<reference evidence="18" key="1">
    <citation type="journal article" date="2017" name="Vet. Microbiol.">
        <title>Genomic characterisation of Felis catus papillomavirus type 5 with proposed classification within a new papillomavirus genus.</title>
        <authorList>
            <person name="Munday J.S."/>
            <person name="Dittmer K.E."/>
            <person name="Thomson N.A."/>
            <person name="Hills S.F."/>
            <person name="Laurie R.E."/>
        </authorList>
    </citation>
    <scope>NUCLEOTIDE SEQUENCE [LARGE SCALE GENOMIC DNA]</scope>
</reference>
<protein>
    <recommendedName>
        <fullName evidence="15">Replication protein E1</fullName>
        <ecNumber evidence="15">5.6.2.4</ecNumber>
    </recommendedName>
</protein>
<comment type="catalytic activity">
    <reaction evidence="13 15">
        <text>ATP + H2O = ADP + phosphate + H(+)</text>
        <dbReference type="Rhea" id="RHEA:13065"/>
        <dbReference type="ChEBI" id="CHEBI:15377"/>
        <dbReference type="ChEBI" id="CHEBI:15378"/>
        <dbReference type="ChEBI" id="CHEBI:30616"/>
        <dbReference type="ChEBI" id="CHEBI:43474"/>
        <dbReference type="ChEBI" id="CHEBI:456216"/>
        <dbReference type="EC" id="5.6.2.4"/>
    </reaction>
</comment>
<dbReference type="GO" id="GO:0042025">
    <property type="term" value="C:host cell nucleus"/>
    <property type="evidence" value="ECO:0007669"/>
    <property type="project" value="UniProtKB-SubCell"/>
</dbReference>
<dbReference type="InterPro" id="IPR046935">
    <property type="entry name" value="PPV_E1_DBD_sf"/>
</dbReference>
<evidence type="ECO:0000256" key="5">
    <source>
        <dbReference type="ARBA" id="ARBA00022705"/>
    </source>
</evidence>
<evidence type="ECO:0000256" key="8">
    <source>
        <dbReference type="ARBA" id="ARBA00022806"/>
    </source>
</evidence>
<evidence type="ECO:0000256" key="2">
    <source>
        <dbReference type="ARBA" id="ARBA00022518"/>
    </source>
</evidence>
<evidence type="ECO:0000256" key="12">
    <source>
        <dbReference type="ARBA" id="ARBA00034617"/>
    </source>
</evidence>
<dbReference type="InterPro" id="IPR046832">
    <property type="entry name" value="PPV_E1_DBD"/>
</dbReference>
<dbReference type="Pfam" id="PF20450">
    <property type="entry name" value="PPV_E1_DBD"/>
    <property type="match status" value="1"/>
</dbReference>
<dbReference type="InterPro" id="IPR001177">
    <property type="entry name" value="PPV_DNA_helicase_E1_C"/>
</dbReference>
<keyword evidence="10 15" id="KW-0238">DNA-binding</keyword>
<dbReference type="Pfam" id="PF00524">
    <property type="entry name" value="PPV_E1_N"/>
    <property type="match status" value="1"/>
</dbReference>
<dbReference type="InterPro" id="IPR016393">
    <property type="entry name" value="Rep_E1_papillomaV"/>
</dbReference>
<feature type="domain" description="SF3 helicase" evidence="17">
    <location>
        <begin position="408"/>
        <end position="561"/>
    </location>
</feature>
<evidence type="ECO:0000256" key="15">
    <source>
        <dbReference type="PIRNR" id="PIRNR003383"/>
    </source>
</evidence>
<keyword evidence="8 15" id="KW-0347">Helicase</keyword>
<dbReference type="Gene3D" id="3.40.50.300">
    <property type="entry name" value="P-loop containing nucleotide triphosphate hydrolases"/>
    <property type="match status" value="1"/>
</dbReference>
<sequence length="595" mass="67968">MAENNAKGTDEVDGEWYLVQEAECVGEGAEDSFEKLFDGSGGETEICNFLDDEEEEESGVDCHLTVLNQQLQAQDCEILHGLKRKYLTPSPNSKVNDLSPRLASISLSAHTKTNSKRRLFDDSGIDNETEDNVTEGVSQVTEYEPSGGGAGADNMAVLRSSNREATLLMRFKEVFDLGFRELTRTFKSSKTCCPEWVVAAYNIREELFESSKVLFQQHCVFFQGNYRCTRTGYLGLYLFSFQASKSRETVTKLVASILNVNEKLILAEPPRNRSVAVALCFYKLGMAGDCFKFGDVPDWITRQVLVSHQSGSETFQLSSMVQWAYDHGYSEESEIAFSYAQLADEDANAAAWLNSNNQAKYVRDCASMVRLYQRQEMKQCTMTEWIQKRCNEIKEEGDWSVIRNFLRYQEISLMQFLCALRPWLESQPKKNCIVIHGPPDCGKSFFAYSLLSFFKGKVANFYNSRSQFWLMPFVDVKMGLLDDATYSCWDYIDKYMRSALDGSTVSVDFKHRAPLQCKLPPLVVTSNINVMSEEKYKYLWSRLQCLHFPRKMPLDARKQPIYSLTNGCWKSFFKRLHKQLGLTGLEEEETEHGES</sequence>
<dbReference type="InterPro" id="IPR037102">
    <property type="entry name" value="Znf_lg_T-Ag_D1_dom_sf"/>
</dbReference>